<accession>A0AAD5TD25</accession>
<keyword evidence="2" id="KW-0378">Hydrolase</keyword>
<feature type="compositionally biased region" description="Polar residues" evidence="4">
    <location>
        <begin position="30"/>
        <end position="40"/>
    </location>
</feature>
<dbReference type="InterPro" id="IPR014015">
    <property type="entry name" value="Helicase_SF3_DNA-vir"/>
</dbReference>
<name>A0AAD5TD25_9FUNG</name>
<dbReference type="InterPro" id="IPR051620">
    <property type="entry name" value="ORF904-like_C"/>
</dbReference>
<protein>
    <recommendedName>
        <fullName evidence="5">SF3 helicase domain-containing protein</fullName>
    </recommendedName>
</protein>
<evidence type="ECO:0000256" key="1">
    <source>
        <dbReference type="ARBA" id="ARBA00022741"/>
    </source>
</evidence>
<evidence type="ECO:0000313" key="7">
    <source>
        <dbReference type="Proteomes" id="UP001212152"/>
    </source>
</evidence>
<dbReference type="NCBIfam" id="TIGR01613">
    <property type="entry name" value="primase_Cterm"/>
    <property type="match status" value="1"/>
</dbReference>
<feature type="region of interest" description="Disordered" evidence="4">
    <location>
        <begin position="1"/>
        <end position="41"/>
    </location>
</feature>
<organism evidence="6 7">
    <name type="scientific">Geranomyces variabilis</name>
    <dbReference type="NCBI Taxonomy" id="109894"/>
    <lineage>
        <taxon>Eukaryota</taxon>
        <taxon>Fungi</taxon>
        <taxon>Fungi incertae sedis</taxon>
        <taxon>Chytridiomycota</taxon>
        <taxon>Chytridiomycota incertae sedis</taxon>
        <taxon>Chytridiomycetes</taxon>
        <taxon>Spizellomycetales</taxon>
        <taxon>Powellomycetaceae</taxon>
        <taxon>Geranomyces</taxon>
    </lineage>
</organism>
<dbReference type="InterPro" id="IPR027417">
    <property type="entry name" value="P-loop_NTPase"/>
</dbReference>
<feature type="domain" description="SF3 helicase" evidence="5">
    <location>
        <begin position="250"/>
        <end position="415"/>
    </location>
</feature>
<dbReference type="GO" id="GO:0016787">
    <property type="term" value="F:hydrolase activity"/>
    <property type="evidence" value="ECO:0007669"/>
    <property type="project" value="UniProtKB-KW"/>
</dbReference>
<evidence type="ECO:0000256" key="4">
    <source>
        <dbReference type="SAM" id="MobiDB-lite"/>
    </source>
</evidence>
<dbReference type="PANTHER" id="PTHR35372:SF2">
    <property type="entry name" value="SF3 HELICASE DOMAIN-CONTAINING PROTEIN"/>
    <property type="match status" value="1"/>
</dbReference>
<dbReference type="Gene3D" id="3.40.50.300">
    <property type="entry name" value="P-loop containing nucleotide triphosphate hydrolases"/>
    <property type="match status" value="1"/>
</dbReference>
<sequence length="585" mass="65941">MTPPPKKQKTSGGTNSKRTENKSDGATGEGESSTAIQSTVVDDITKEEDDMKARLSEALAALCKEVGGGLNPNNIAKYLVVQDVITNEFKPDFKAGGGWRPKNGIWQHSPTMWKYYLENHLRTSVERDIAWTGYVRSDEEQKTFMKAIKRVESKWKAIEGSYESNLANEDSAEYKKLNDFCERIREGDNEPIVAFRNMILDMTNLDAITARTGKVTNFPPFRLQYDYQKADSKYETIVLNLMKQVLPDEDTRIYVFRVISLVLYGIYVDSLFIGHGDGSNGKGLLDALLYATFSGAATQMSFSDLNAKLNTSKPTPAFASLRGKRILCVSESNSNNQGARERFNLATIKNLTGSNRIGARDVHEKDKGAFINKAQIWVFTNHLPEINDFDHGTWRRMVVVPFNSKFVDKDADVNIEQHKCKKDSQLLRNLSNKVLQPLYARAFLKSGKPSFGNIPTPPQVKEATNEYNHSSNHHASFLLDTYEPTKTKGLVVFPDEMSDSYKKWASKHQIKATTNNSKNLKLHFHVYKETDDRANSVNTIQETYGLQKFGDVSFRQTELPVGHPRNNNTSGLPTTTMAYVHLCLK</sequence>
<dbReference type="GO" id="GO:0005524">
    <property type="term" value="F:ATP binding"/>
    <property type="evidence" value="ECO:0007669"/>
    <property type="project" value="UniProtKB-KW"/>
</dbReference>
<keyword evidence="3" id="KW-0067">ATP-binding</keyword>
<comment type="caution">
    <text evidence="6">The sequence shown here is derived from an EMBL/GenBank/DDBJ whole genome shotgun (WGS) entry which is preliminary data.</text>
</comment>
<dbReference type="SUPFAM" id="SSF52540">
    <property type="entry name" value="P-loop containing nucleoside triphosphate hydrolases"/>
    <property type="match status" value="1"/>
</dbReference>
<dbReference type="PANTHER" id="PTHR35372">
    <property type="entry name" value="ATP BINDING PROTEIN-RELATED"/>
    <property type="match status" value="1"/>
</dbReference>
<gene>
    <name evidence="6" type="ORF">HDU87_002212</name>
</gene>
<dbReference type="Proteomes" id="UP001212152">
    <property type="component" value="Unassembled WGS sequence"/>
</dbReference>
<dbReference type="PROSITE" id="PS51206">
    <property type="entry name" value="SF3_HELICASE_1"/>
    <property type="match status" value="1"/>
</dbReference>
<proteinExistence type="predicted"/>
<dbReference type="AlphaFoldDB" id="A0AAD5TD25"/>
<reference evidence="6" key="1">
    <citation type="submission" date="2020-05" db="EMBL/GenBank/DDBJ databases">
        <title>Phylogenomic resolution of chytrid fungi.</title>
        <authorList>
            <person name="Stajich J.E."/>
            <person name="Amses K."/>
            <person name="Simmons R."/>
            <person name="Seto K."/>
            <person name="Myers J."/>
            <person name="Bonds A."/>
            <person name="Quandt C.A."/>
            <person name="Barry K."/>
            <person name="Liu P."/>
            <person name="Grigoriev I."/>
            <person name="Longcore J.E."/>
            <person name="James T.Y."/>
        </authorList>
    </citation>
    <scope>NUCLEOTIDE SEQUENCE</scope>
    <source>
        <strain evidence="6">JEL0379</strain>
    </source>
</reference>
<keyword evidence="7" id="KW-1185">Reference proteome</keyword>
<evidence type="ECO:0000256" key="3">
    <source>
        <dbReference type="ARBA" id="ARBA00022840"/>
    </source>
</evidence>
<keyword evidence="1" id="KW-0547">Nucleotide-binding</keyword>
<evidence type="ECO:0000313" key="6">
    <source>
        <dbReference type="EMBL" id="KAJ3166351.1"/>
    </source>
</evidence>
<dbReference type="EMBL" id="JADGJQ010000174">
    <property type="protein sequence ID" value="KAJ3166351.1"/>
    <property type="molecule type" value="Genomic_DNA"/>
</dbReference>
<dbReference type="InterPro" id="IPR006500">
    <property type="entry name" value="Helicase_put_C_phage/plasmid"/>
</dbReference>
<evidence type="ECO:0000259" key="5">
    <source>
        <dbReference type="PROSITE" id="PS51206"/>
    </source>
</evidence>
<evidence type="ECO:0000256" key="2">
    <source>
        <dbReference type="ARBA" id="ARBA00022801"/>
    </source>
</evidence>